<dbReference type="SUPFAM" id="SSF49265">
    <property type="entry name" value="Fibronectin type III"/>
    <property type="match status" value="1"/>
</dbReference>
<evidence type="ECO:0000313" key="1">
    <source>
        <dbReference type="EMBL" id="MBC8595005.1"/>
    </source>
</evidence>
<dbReference type="EMBL" id="JACRTF010000001">
    <property type="protein sequence ID" value="MBC8595005.1"/>
    <property type="molecule type" value="Genomic_DNA"/>
</dbReference>
<keyword evidence="2" id="KW-1185">Reference proteome</keyword>
<dbReference type="InterPro" id="IPR003961">
    <property type="entry name" value="FN3_dom"/>
</dbReference>
<dbReference type="InterPro" id="IPR036116">
    <property type="entry name" value="FN3_sf"/>
</dbReference>
<name>A0A926IRZ3_9BACT</name>
<comment type="caution">
    <text evidence="1">The sequence shown here is derived from an EMBL/GenBank/DDBJ whole genome shotgun (WGS) entry which is preliminary data.</text>
</comment>
<evidence type="ECO:0000313" key="2">
    <source>
        <dbReference type="Proteomes" id="UP000651085"/>
    </source>
</evidence>
<accession>A0A926IRZ3</accession>
<dbReference type="AlphaFoldDB" id="A0A926IRZ3"/>
<proteinExistence type="predicted"/>
<dbReference type="Proteomes" id="UP000651085">
    <property type="component" value="Unassembled WGS sequence"/>
</dbReference>
<reference evidence="1" key="1">
    <citation type="submission" date="2020-08" db="EMBL/GenBank/DDBJ databases">
        <title>Genome public.</title>
        <authorList>
            <person name="Liu C."/>
            <person name="Sun Q."/>
        </authorList>
    </citation>
    <scope>NUCLEOTIDE SEQUENCE</scope>
    <source>
        <strain evidence="1">N12</strain>
    </source>
</reference>
<dbReference type="Gene3D" id="2.60.40.10">
    <property type="entry name" value="Immunoglobulins"/>
    <property type="match status" value="1"/>
</dbReference>
<dbReference type="CDD" id="cd00063">
    <property type="entry name" value="FN3"/>
    <property type="match status" value="1"/>
</dbReference>
<gene>
    <name evidence="1" type="ORF">H8744_17490</name>
</gene>
<protein>
    <submittedName>
        <fullName evidence="1">T9SS C-terminal target domain-containing protein</fullName>
    </submittedName>
</protein>
<dbReference type="InterPro" id="IPR013783">
    <property type="entry name" value="Ig-like_fold"/>
</dbReference>
<organism evidence="1 2">
    <name type="scientific">Jilunia laotingensis</name>
    <dbReference type="NCBI Taxonomy" id="2763675"/>
    <lineage>
        <taxon>Bacteria</taxon>
        <taxon>Pseudomonadati</taxon>
        <taxon>Bacteroidota</taxon>
        <taxon>Bacteroidia</taxon>
        <taxon>Bacteroidales</taxon>
        <taxon>Bacteroidaceae</taxon>
        <taxon>Jilunia</taxon>
    </lineage>
</organism>
<sequence>MSPTWDFLGGTVCPDVTDQWQTYEVMFYGGGKTTIFNIYEQLSREDEEFSQPVYLDDIKVFQIDQHVATPVTLPHSNYKGTSFDANWKAVEGAEAYLLDVYSYDEATKDISYILENQRVEKTSHTVTDVESGATYYYAVRSVKGEHVSIPTNAVEVFDLEAPVLKPVSGIVDGTYTANWDEVPTADVYNYWAYCERIAASDGEFVITDEDFTGVKDPEGNETGWTLEDPPYECYENMSFTDLKQGGWTGLNTAPYTNYVCVDGWHYYVGGHDAGLLSPELDLSKDGGKIKLSVKLYGEYVMEKDYDGVPYELQTEAAVALFNYDEEAGDFVQAELVYPEGIKDEWATFNVSLAKGTSRSVIGIYAVKAPGNLYIDDLKITQNYRRGESLLDPFTFKRYCDTNQLEVRLPGRTAHCDIFHKVSAVKSKGNADGTALRKESAFSTLEKVGTATSVIPHMQENIEVKVTDGKLNVLNPSASPIEVYSVGGSLICSDDSGNGGICVDLPARGAYIVKVGAKMTKVVY</sequence>